<evidence type="ECO:0000256" key="1">
    <source>
        <dbReference type="SAM" id="Phobius"/>
    </source>
</evidence>
<evidence type="ECO:0000313" key="2">
    <source>
        <dbReference type="EMBL" id="KZL14449.1"/>
    </source>
</evidence>
<accession>A0A161V7J4</accession>
<evidence type="ECO:0000313" key="3">
    <source>
        <dbReference type="Proteomes" id="UP000076577"/>
    </source>
</evidence>
<keyword evidence="3" id="KW-1185">Reference proteome</keyword>
<reference evidence="2 3" key="1">
    <citation type="journal article" date="2016" name="Front. Microbiol.">
        <title>Comparative Genomic Analysis Reveals a Diverse Repertoire of Genes Involved in Prokaryote-Eukaryote Interactions within the Pseudovibrio Genus.</title>
        <authorList>
            <person name="Romano S."/>
            <person name="Fernandez-Guerra A."/>
            <person name="Reen F.J."/>
            <person name="Glockner F.O."/>
            <person name="Crowley S.P."/>
            <person name="O'Sullivan O."/>
            <person name="Cotter P.D."/>
            <person name="Adams C."/>
            <person name="Dobson A.D."/>
            <person name="O'Gara F."/>
        </authorList>
    </citation>
    <scope>NUCLEOTIDE SEQUENCE [LARGE SCALE GENOMIC DNA]</scope>
    <source>
        <strain evidence="2 3">Ad2</strain>
    </source>
</reference>
<feature type="transmembrane region" description="Helical" evidence="1">
    <location>
        <begin position="71"/>
        <end position="95"/>
    </location>
</feature>
<keyword evidence="1" id="KW-1133">Transmembrane helix</keyword>
<gene>
    <name evidence="2" type="ORF">PsAD2_03744</name>
</gene>
<feature type="transmembrane region" description="Helical" evidence="1">
    <location>
        <begin position="140"/>
        <end position="159"/>
    </location>
</feature>
<feature type="transmembrane region" description="Helical" evidence="1">
    <location>
        <begin position="107"/>
        <end position="134"/>
    </location>
</feature>
<dbReference type="PATRIC" id="fig|989403.3.peg.4075"/>
<organism evidence="2 3">
    <name type="scientific">Pseudovibrio axinellae</name>
    <dbReference type="NCBI Taxonomy" id="989403"/>
    <lineage>
        <taxon>Bacteria</taxon>
        <taxon>Pseudomonadati</taxon>
        <taxon>Pseudomonadota</taxon>
        <taxon>Alphaproteobacteria</taxon>
        <taxon>Hyphomicrobiales</taxon>
        <taxon>Stappiaceae</taxon>
        <taxon>Pseudovibrio</taxon>
    </lineage>
</organism>
<dbReference type="Pfam" id="PF09933">
    <property type="entry name" value="DUF2165"/>
    <property type="match status" value="1"/>
</dbReference>
<sequence length="169" mass="18957">MKSSVFSTLPRFVLLTGLAGWMTIAVLNNLTDQGTNIIHLSNMLSMRLLIEDPLFGNGLEWRAWVSASPQVVLYLVAAWQMLTAIALWVASYLMFRALWQPARYSAAVSGANVALTMFLCLWLFFLSGGLWFGYWMKQGAIQGVHMALILMSIATLIFINQPKPEQLVR</sequence>
<dbReference type="OrthoDB" id="4230235at2"/>
<feature type="transmembrane region" description="Helical" evidence="1">
    <location>
        <begin position="12"/>
        <end position="31"/>
    </location>
</feature>
<dbReference type="InterPro" id="IPR018681">
    <property type="entry name" value="DUF2165_transmembrane"/>
</dbReference>
<dbReference type="AlphaFoldDB" id="A0A161V7J4"/>
<dbReference type="STRING" id="989403.SAMN05421798_1395"/>
<name>A0A161V7J4_9HYPH</name>
<comment type="caution">
    <text evidence="2">The sequence shown here is derived from an EMBL/GenBank/DDBJ whole genome shotgun (WGS) entry which is preliminary data.</text>
</comment>
<protein>
    <recommendedName>
        <fullName evidence="4">DUF2165 domain-containing protein</fullName>
    </recommendedName>
</protein>
<dbReference type="Proteomes" id="UP000076577">
    <property type="component" value="Unassembled WGS sequence"/>
</dbReference>
<dbReference type="RefSeq" id="WP_068009414.1">
    <property type="nucleotide sequence ID" value="NZ_FOFM01000039.1"/>
</dbReference>
<proteinExistence type="predicted"/>
<keyword evidence="1" id="KW-0472">Membrane</keyword>
<keyword evidence="1" id="KW-0812">Transmembrane</keyword>
<dbReference type="EMBL" id="LMCB01000089">
    <property type="protein sequence ID" value="KZL14449.1"/>
    <property type="molecule type" value="Genomic_DNA"/>
</dbReference>
<evidence type="ECO:0008006" key="4">
    <source>
        <dbReference type="Google" id="ProtNLM"/>
    </source>
</evidence>